<evidence type="ECO:0000313" key="1">
    <source>
        <dbReference type="EMBL" id="KAK9996761.1"/>
    </source>
</evidence>
<keyword evidence="2" id="KW-1185">Reference proteome</keyword>
<comment type="caution">
    <text evidence="1">The sequence shown here is derived from an EMBL/GenBank/DDBJ whole genome shotgun (WGS) entry which is preliminary data.</text>
</comment>
<evidence type="ECO:0000313" key="2">
    <source>
        <dbReference type="Proteomes" id="UP001459277"/>
    </source>
</evidence>
<sequence>MASYKHRNVLLDTLNGKKVPTESTPEEVLSLTGFEVPFHPFLTFSDEELPPEGATYTKPLQITIECKGDKVPMVLIDSGSPLN</sequence>
<name>A0AAW2CG88_9ROSI</name>
<proteinExistence type="predicted"/>
<organism evidence="1 2">
    <name type="scientific">Lithocarpus litseifolius</name>
    <dbReference type="NCBI Taxonomy" id="425828"/>
    <lineage>
        <taxon>Eukaryota</taxon>
        <taxon>Viridiplantae</taxon>
        <taxon>Streptophyta</taxon>
        <taxon>Embryophyta</taxon>
        <taxon>Tracheophyta</taxon>
        <taxon>Spermatophyta</taxon>
        <taxon>Magnoliopsida</taxon>
        <taxon>eudicotyledons</taxon>
        <taxon>Gunneridae</taxon>
        <taxon>Pentapetalae</taxon>
        <taxon>rosids</taxon>
        <taxon>fabids</taxon>
        <taxon>Fagales</taxon>
        <taxon>Fagaceae</taxon>
        <taxon>Lithocarpus</taxon>
    </lineage>
</organism>
<dbReference type="AlphaFoldDB" id="A0AAW2CG88"/>
<gene>
    <name evidence="1" type="ORF">SO802_021447</name>
</gene>
<dbReference type="EMBL" id="JAZDWU010000007">
    <property type="protein sequence ID" value="KAK9996761.1"/>
    <property type="molecule type" value="Genomic_DNA"/>
</dbReference>
<protein>
    <submittedName>
        <fullName evidence="1">Uncharacterized protein</fullName>
    </submittedName>
</protein>
<reference evidence="1 2" key="1">
    <citation type="submission" date="2024-01" db="EMBL/GenBank/DDBJ databases">
        <title>A telomere-to-telomere, gap-free genome of sweet tea (Lithocarpus litseifolius).</title>
        <authorList>
            <person name="Zhou J."/>
        </authorList>
    </citation>
    <scope>NUCLEOTIDE SEQUENCE [LARGE SCALE GENOMIC DNA]</scope>
    <source>
        <strain evidence="1">Zhou-2022a</strain>
        <tissue evidence="1">Leaf</tissue>
    </source>
</reference>
<accession>A0AAW2CG88</accession>
<dbReference type="Proteomes" id="UP001459277">
    <property type="component" value="Unassembled WGS sequence"/>
</dbReference>